<name>A0AAX4HUB7_9BACT</name>
<dbReference type="InterPro" id="IPR001623">
    <property type="entry name" value="DnaJ_domain"/>
</dbReference>
<keyword evidence="2" id="KW-1133">Transmembrane helix</keyword>
<dbReference type="SMART" id="SM00271">
    <property type="entry name" value="DnaJ"/>
    <property type="match status" value="1"/>
</dbReference>
<feature type="domain" description="J" evidence="3">
    <location>
        <begin position="129"/>
        <end position="191"/>
    </location>
</feature>
<evidence type="ECO:0000259" key="3">
    <source>
        <dbReference type="PROSITE" id="PS50076"/>
    </source>
</evidence>
<gene>
    <name evidence="4" type="ORF">SOO65_08930</name>
</gene>
<dbReference type="AlphaFoldDB" id="A0AAX4HUB7"/>
<dbReference type="Pfam" id="PF00226">
    <property type="entry name" value="DnaJ"/>
    <property type="match status" value="1"/>
</dbReference>
<feature type="transmembrane region" description="Helical" evidence="2">
    <location>
        <begin position="20"/>
        <end position="41"/>
    </location>
</feature>
<reference evidence="4 5" key="1">
    <citation type="submission" date="2023-11" db="EMBL/GenBank/DDBJ databases">
        <title>Peredibacter starrii A3.12.</title>
        <authorList>
            <person name="Mitchell R.J."/>
        </authorList>
    </citation>
    <scope>NUCLEOTIDE SEQUENCE [LARGE SCALE GENOMIC DNA]</scope>
    <source>
        <strain evidence="4 5">A3.12</strain>
    </source>
</reference>
<accession>A0AAX4HUB7</accession>
<evidence type="ECO:0000313" key="4">
    <source>
        <dbReference type="EMBL" id="WPU66872.1"/>
    </source>
</evidence>
<keyword evidence="2" id="KW-0472">Membrane</keyword>
<dbReference type="KEGG" id="psti:SOO65_08930"/>
<protein>
    <submittedName>
        <fullName evidence="4">J domain-containing protein</fullName>
    </submittedName>
</protein>
<feature type="compositionally biased region" description="Basic and acidic residues" evidence="1">
    <location>
        <begin position="78"/>
        <end position="121"/>
    </location>
</feature>
<dbReference type="RefSeq" id="WP_321399509.1">
    <property type="nucleotide sequence ID" value="NZ_CP139487.1"/>
</dbReference>
<dbReference type="Gene3D" id="1.10.287.110">
    <property type="entry name" value="DnaJ domain"/>
    <property type="match status" value="1"/>
</dbReference>
<dbReference type="InterPro" id="IPR036869">
    <property type="entry name" value="J_dom_sf"/>
</dbReference>
<proteinExistence type="predicted"/>
<organism evidence="4 5">
    <name type="scientific">Peredibacter starrii</name>
    <dbReference type="NCBI Taxonomy" id="28202"/>
    <lineage>
        <taxon>Bacteria</taxon>
        <taxon>Pseudomonadati</taxon>
        <taxon>Bdellovibrionota</taxon>
        <taxon>Bacteriovoracia</taxon>
        <taxon>Bacteriovoracales</taxon>
        <taxon>Bacteriovoracaceae</taxon>
        <taxon>Peredibacter</taxon>
    </lineage>
</organism>
<keyword evidence="2" id="KW-0812">Transmembrane</keyword>
<dbReference type="PROSITE" id="PS50076">
    <property type="entry name" value="DNAJ_2"/>
    <property type="match status" value="1"/>
</dbReference>
<dbReference type="CDD" id="cd06257">
    <property type="entry name" value="DnaJ"/>
    <property type="match status" value="1"/>
</dbReference>
<dbReference type="EMBL" id="CP139487">
    <property type="protein sequence ID" value="WPU66872.1"/>
    <property type="molecule type" value="Genomic_DNA"/>
</dbReference>
<keyword evidence="5" id="KW-1185">Reference proteome</keyword>
<dbReference type="Proteomes" id="UP001324634">
    <property type="component" value="Chromosome"/>
</dbReference>
<dbReference type="SUPFAM" id="SSF46565">
    <property type="entry name" value="Chaperone J-domain"/>
    <property type="match status" value="1"/>
</dbReference>
<evidence type="ECO:0000256" key="2">
    <source>
        <dbReference type="SAM" id="Phobius"/>
    </source>
</evidence>
<sequence length="191" mass="22341">MDPVQYYTTTLINAATKLGPILAFLIGGYFIFFKLPFLFLLRNMNITKKEFDNQPPSDLLPKDYSVKNYEDFQRRMKLLKTPEPKKEEPKKKEQPKQERPKQESTKQERPKQEQKRPEAPPKRPAPSKTPEEILNLKPGFTKAELKKNYYDLLRQNHPDKVASMGADFKKLADQNTKEINQAYEKLKNKAA</sequence>
<feature type="region of interest" description="Disordered" evidence="1">
    <location>
        <begin position="78"/>
        <end position="140"/>
    </location>
</feature>
<evidence type="ECO:0000313" key="5">
    <source>
        <dbReference type="Proteomes" id="UP001324634"/>
    </source>
</evidence>
<evidence type="ECO:0000256" key="1">
    <source>
        <dbReference type="SAM" id="MobiDB-lite"/>
    </source>
</evidence>
<dbReference type="PRINTS" id="PR00625">
    <property type="entry name" value="JDOMAIN"/>
</dbReference>